<evidence type="ECO:0000313" key="3">
    <source>
        <dbReference type="EMBL" id="QOY86580.1"/>
    </source>
</evidence>
<dbReference type="InterPro" id="IPR000866">
    <property type="entry name" value="AhpC/TSA"/>
</dbReference>
<dbReference type="GO" id="GO:0016209">
    <property type="term" value="F:antioxidant activity"/>
    <property type="evidence" value="ECO:0007669"/>
    <property type="project" value="InterPro"/>
</dbReference>
<evidence type="ECO:0000259" key="2">
    <source>
        <dbReference type="PROSITE" id="PS51352"/>
    </source>
</evidence>
<keyword evidence="1" id="KW-0732">Signal</keyword>
<sequence>MGRRSFVWVPAAIAATGLFMAASDTRDEGRMPNLDVVPGWLNSAPLNSKALRGKVVLVNFWTYSCINSLRELPYMKAWAEKYGDKGLVVVGVHTPEFGFEKEQPNVRTAVSALKIAYPIAVDSDHAIWNSFRNEYWPADYIIDGKGRIRYHHFGEGEYERAERVIQTLLRENGATGLDESLVQISATGPEAPPSRAIGSPETYVGYARAENFVSPERLARDGRRIYSLPAHLDLNKWGFSGAWNAGPERSTLEVAPGKIVFRFHGRDLHMVLGPSKDGAPVRFRVRLNGVPPGEHHGSDSAADGSGVIREPRMYQLIRQTGPIEDAVFVIEFLDRGAAAYSFTFG</sequence>
<dbReference type="InterPro" id="IPR041017">
    <property type="entry name" value="Thioredoxin_10"/>
</dbReference>
<accession>A0A7S7NN46</accession>
<dbReference type="InterPro" id="IPR013766">
    <property type="entry name" value="Thioredoxin_domain"/>
</dbReference>
<feature type="domain" description="Thioredoxin" evidence="2">
    <location>
        <begin position="11"/>
        <end position="170"/>
    </location>
</feature>
<proteinExistence type="predicted"/>
<dbReference type="GO" id="GO:0016491">
    <property type="term" value="F:oxidoreductase activity"/>
    <property type="evidence" value="ECO:0007669"/>
    <property type="project" value="InterPro"/>
</dbReference>
<organism evidence="3 4">
    <name type="scientific">Paludibaculum fermentans</name>
    <dbReference type="NCBI Taxonomy" id="1473598"/>
    <lineage>
        <taxon>Bacteria</taxon>
        <taxon>Pseudomonadati</taxon>
        <taxon>Acidobacteriota</taxon>
        <taxon>Terriglobia</taxon>
        <taxon>Bryobacterales</taxon>
        <taxon>Bryobacteraceae</taxon>
        <taxon>Paludibaculum</taxon>
    </lineage>
</organism>
<dbReference type="PANTHER" id="PTHR42852:SF13">
    <property type="entry name" value="PROTEIN DIPZ"/>
    <property type="match status" value="1"/>
</dbReference>
<reference evidence="3 4" key="1">
    <citation type="submission" date="2020-10" db="EMBL/GenBank/DDBJ databases">
        <title>Complete genome sequence of Paludibaculum fermentans P105T, a facultatively anaerobic acidobacterium capable of dissimilatory Fe(III) reduction.</title>
        <authorList>
            <person name="Dedysh S.N."/>
            <person name="Beletsky A.V."/>
            <person name="Kulichevskaya I.S."/>
            <person name="Mardanov A.V."/>
            <person name="Ravin N.V."/>
        </authorList>
    </citation>
    <scope>NUCLEOTIDE SEQUENCE [LARGE SCALE GENOMIC DNA]</scope>
    <source>
        <strain evidence="3 4">P105</strain>
    </source>
</reference>
<feature type="signal peptide" evidence="1">
    <location>
        <begin position="1"/>
        <end position="21"/>
    </location>
</feature>
<dbReference type="InterPro" id="IPR036249">
    <property type="entry name" value="Thioredoxin-like_sf"/>
</dbReference>
<dbReference type="Gene3D" id="2.60.120.260">
    <property type="entry name" value="Galactose-binding domain-like"/>
    <property type="match status" value="1"/>
</dbReference>
<dbReference type="SUPFAM" id="SSF52833">
    <property type="entry name" value="Thioredoxin-like"/>
    <property type="match status" value="1"/>
</dbReference>
<dbReference type="Proteomes" id="UP000593892">
    <property type="component" value="Chromosome"/>
</dbReference>
<feature type="chain" id="PRO_5033052013" evidence="1">
    <location>
        <begin position="22"/>
        <end position="345"/>
    </location>
</feature>
<gene>
    <name evidence="3" type="ORF">IRI77_27835</name>
</gene>
<evidence type="ECO:0000313" key="4">
    <source>
        <dbReference type="Proteomes" id="UP000593892"/>
    </source>
</evidence>
<dbReference type="Gene3D" id="3.40.30.10">
    <property type="entry name" value="Glutaredoxin"/>
    <property type="match status" value="1"/>
</dbReference>
<dbReference type="InterPro" id="IPR050553">
    <property type="entry name" value="Thioredoxin_ResA/DsbE_sf"/>
</dbReference>
<dbReference type="EMBL" id="CP063849">
    <property type="protein sequence ID" value="QOY86580.1"/>
    <property type="molecule type" value="Genomic_DNA"/>
</dbReference>
<dbReference type="AlphaFoldDB" id="A0A7S7NN46"/>
<dbReference type="KEGG" id="pfer:IRI77_27835"/>
<dbReference type="Pfam" id="PF00578">
    <property type="entry name" value="AhpC-TSA"/>
    <property type="match status" value="1"/>
</dbReference>
<dbReference type="RefSeq" id="WP_194448249.1">
    <property type="nucleotide sequence ID" value="NZ_CP063849.1"/>
</dbReference>
<keyword evidence="4" id="KW-1185">Reference proteome</keyword>
<dbReference type="PROSITE" id="PS51352">
    <property type="entry name" value="THIOREDOXIN_2"/>
    <property type="match status" value="1"/>
</dbReference>
<dbReference type="Pfam" id="PF17991">
    <property type="entry name" value="Thioredoxin_10"/>
    <property type="match status" value="1"/>
</dbReference>
<dbReference type="PANTHER" id="PTHR42852">
    <property type="entry name" value="THIOL:DISULFIDE INTERCHANGE PROTEIN DSBE"/>
    <property type="match status" value="1"/>
</dbReference>
<protein>
    <submittedName>
        <fullName evidence="3">Redoxin domain-containing protein</fullName>
    </submittedName>
</protein>
<name>A0A7S7NN46_PALFE</name>
<evidence type="ECO:0000256" key="1">
    <source>
        <dbReference type="SAM" id="SignalP"/>
    </source>
</evidence>